<feature type="binding site" evidence="6">
    <location>
        <position position="107"/>
    </location>
    <ligand>
        <name>substrate</name>
    </ligand>
</feature>
<sequence>MDNQPIIKLADGNHMPQLGLGSWAANNQQIVTAIHAALDVGYRAIDTAAIYNNEKGVGKALQETDIPREDIFVTTKLWNNRHNDVRTALAESLEKLQLDYVDLYLMHWPAPPQDQYVGAWQQMIELQKEGLIRSIGVSNFQPEHIQRLINETGVHPVINQIELHPLFQQRQLHAWNATHHIVTESWSPLAQGGENVFDNQLVQHLAQKYGKTPAQIVLRWHIDNGMIVIPKSATLSRIKENFDIFNFKLEKEDLTAMTTLDTDKRLGPSPETFVDFSEFSHLLDSIDPNG</sequence>
<gene>
    <name evidence="9" type="primary">dkgA</name>
    <name evidence="9" type="ORF">Ppb6_02345</name>
</gene>
<protein>
    <submittedName>
        <fullName evidence="9">2,5-diketo-D-gluconic acid reductase A</fullName>
        <ecNumber evidence="9">1.1.1.274</ecNumber>
    </submittedName>
</protein>
<accession>A0A1C0U2V4</accession>
<reference evidence="9 10" key="1">
    <citation type="submission" date="2015-12" db="EMBL/GenBank/DDBJ databases">
        <title>Genome comparisons provide insights into the role of secondary metabolites in the pathogenic phase of the Photorhabdus life cycle.</title>
        <authorList>
            <person name="Tobias N.J."/>
            <person name="Mishra B."/>
            <person name="Gupta D.K."/>
            <person name="Thines M."/>
            <person name="Stinear T.P."/>
            <person name="Bode H.B."/>
        </authorList>
    </citation>
    <scope>NUCLEOTIDE SEQUENCE [LARGE SCALE GENOMIC DNA]</scope>
    <source>
        <strain evidence="9 10">PB68.1</strain>
    </source>
</reference>
<dbReference type="PROSITE" id="PS00062">
    <property type="entry name" value="ALDOKETO_REDUCTASE_2"/>
    <property type="match status" value="1"/>
</dbReference>
<feature type="domain" description="NADP-dependent oxidoreductase" evidence="8">
    <location>
        <begin position="18"/>
        <end position="260"/>
    </location>
</feature>
<evidence type="ECO:0000256" key="6">
    <source>
        <dbReference type="PIRSR" id="PIRSR000097-2"/>
    </source>
</evidence>
<keyword evidence="3 9" id="KW-0560">Oxidoreductase</keyword>
<evidence type="ECO:0000256" key="7">
    <source>
        <dbReference type="PIRSR" id="PIRSR000097-3"/>
    </source>
</evidence>
<comment type="catalytic activity">
    <reaction evidence="4">
        <text>hydroxyacetone + NADP(+) = methylglyoxal + NADPH + H(+)</text>
        <dbReference type="Rhea" id="RHEA:27986"/>
        <dbReference type="ChEBI" id="CHEBI:15378"/>
        <dbReference type="ChEBI" id="CHEBI:17158"/>
        <dbReference type="ChEBI" id="CHEBI:27957"/>
        <dbReference type="ChEBI" id="CHEBI:57783"/>
        <dbReference type="ChEBI" id="CHEBI:58349"/>
    </reaction>
</comment>
<dbReference type="InterPro" id="IPR023210">
    <property type="entry name" value="NADP_OxRdtase_dom"/>
</dbReference>
<dbReference type="PANTHER" id="PTHR43827">
    <property type="entry name" value="2,5-DIKETO-D-GLUCONIC ACID REDUCTASE"/>
    <property type="match status" value="1"/>
</dbReference>
<evidence type="ECO:0000313" key="10">
    <source>
        <dbReference type="Proteomes" id="UP000093476"/>
    </source>
</evidence>
<comment type="similarity">
    <text evidence="1">Belongs to the aldo/keto reductase family.</text>
</comment>
<evidence type="ECO:0000256" key="1">
    <source>
        <dbReference type="ARBA" id="ARBA00007905"/>
    </source>
</evidence>
<dbReference type="Gene3D" id="3.20.20.100">
    <property type="entry name" value="NADP-dependent oxidoreductase domain"/>
    <property type="match status" value="1"/>
</dbReference>
<proteinExistence type="inferred from homology"/>
<dbReference type="EMBL" id="LOMY01000087">
    <property type="protein sequence ID" value="OCQ52272.1"/>
    <property type="molecule type" value="Genomic_DNA"/>
</dbReference>
<dbReference type="PROSITE" id="PS00798">
    <property type="entry name" value="ALDOKETO_REDUCTASE_1"/>
    <property type="match status" value="1"/>
</dbReference>
<feature type="site" description="Lowers pKa of active site Tyr" evidence="7">
    <location>
        <position position="76"/>
    </location>
</feature>
<comment type="caution">
    <text evidence="9">The sequence shown here is derived from an EMBL/GenBank/DDBJ whole genome shotgun (WGS) entry which is preliminary data.</text>
</comment>
<keyword evidence="2" id="KW-0521">NADP</keyword>
<dbReference type="NCBIfam" id="NF008598">
    <property type="entry name" value="PRK11565.1"/>
    <property type="match status" value="1"/>
</dbReference>
<dbReference type="PANTHER" id="PTHR43827:SF3">
    <property type="entry name" value="NADP-DEPENDENT OXIDOREDUCTASE DOMAIN-CONTAINING PROTEIN"/>
    <property type="match status" value="1"/>
</dbReference>
<dbReference type="FunFam" id="3.20.20.100:FF:000002">
    <property type="entry name" value="2,5-diketo-D-gluconic acid reductase A"/>
    <property type="match status" value="1"/>
</dbReference>
<evidence type="ECO:0000256" key="4">
    <source>
        <dbReference type="ARBA" id="ARBA00049445"/>
    </source>
</evidence>
<keyword evidence="10" id="KW-1185">Reference proteome</keyword>
<dbReference type="GO" id="GO:1990002">
    <property type="term" value="F:methylglyoxal reductase (NADPH) (acetol producing) activity"/>
    <property type="evidence" value="ECO:0007669"/>
    <property type="project" value="RHEA"/>
</dbReference>
<dbReference type="InterPro" id="IPR020471">
    <property type="entry name" value="AKR"/>
</dbReference>
<evidence type="ECO:0000256" key="5">
    <source>
        <dbReference type="PIRSR" id="PIRSR000097-1"/>
    </source>
</evidence>
<dbReference type="PROSITE" id="PS00063">
    <property type="entry name" value="ALDOKETO_REDUCTASE_3"/>
    <property type="match status" value="1"/>
</dbReference>
<dbReference type="RefSeq" id="WP_065823362.1">
    <property type="nucleotide sequence ID" value="NZ_CAWMQZ010000087.1"/>
</dbReference>
<dbReference type="PIRSF" id="PIRSF000097">
    <property type="entry name" value="AKR"/>
    <property type="match status" value="1"/>
</dbReference>
<dbReference type="SUPFAM" id="SSF51430">
    <property type="entry name" value="NAD(P)-linked oxidoreductase"/>
    <property type="match status" value="1"/>
</dbReference>
<dbReference type="PATRIC" id="fig|286156.4.peg.2653"/>
<evidence type="ECO:0000256" key="2">
    <source>
        <dbReference type="ARBA" id="ARBA00022857"/>
    </source>
</evidence>
<dbReference type="PRINTS" id="PR00069">
    <property type="entry name" value="ALDKETRDTASE"/>
</dbReference>
<evidence type="ECO:0000256" key="3">
    <source>
        <dbReference type="ARBA" id="ARBA00023002"/>
    </source>
</evidence>
<dbReference type="GO" id="GO:0050580">
    <property type="term" value="F:2,5-didehydrogluconate reductase activity"/>
    <property type="evidence" value="ECO:0007669"/>
    <property type="project" value="UniProtKB-EC"/>
</dbReference>
<dbReference type="InterPro" id="IPR018170">
    <property type="entry name" value="Aldo/ket_reductase_CS"/>
</dbReference>
<dbReference type="AlphaFoldDB" id="A0A1C0U2V4"/>
<evidence type="ECO:0000259" key="8">
    <source>
        <dbReference type="Pfam" id="PF00248"/>
    </source>
</evidence>
<dbReference type="Proteomes" id="UP000093476">
    <property type="component" value="Unassembled WGS sequence"/>
</dbReference>
<dbReference type="EC" id="1.1.1.274" evidence="9"/>
<feature type="active site" description="Proton donor" evidence="5">
    <location>
        <position position="51"/>
    </location>
</feature>
<name>A0A1C0U2V4_9GAMM</name>
<dbReference type="Pfam" id="PF00248">
    <property type="entry name" value="Aldo_ket_red"/>
    <property type="match status" value="1"/>
</dbReference>
<dbReference type="STRING" id="286156.Ppb6_02345"/>
<organism evidence="9 10">
    <name type="scientific">Photorhabdus australis subsp. thailandensis</name>
    <dbReference type="NCBI Taxonomy" id="2805096"/>
    <lineage>
        <taxon>Bacteria</taxon>
        <taxon>Pseudomonadati</taxon>
        <taxon>Pseudomonadota</taxon>
        <taxon>Gammaproteobacteria</taxon>
        <taxon>Enterobacterales</taxon>
        <taxon>Morganellaceae</taxon>
        <taxon>Photorhabdus</taxon>
    </lineage>
</organism>
<evidence type="ECO:0000313" key="9">
    <source>
        <dbReference type="EMBL" id="OCQ52272.1"/>
    </source>
</evidence>
<dbReference type="InterPro" id="IPR036812">
    <property type="entry name" value="NAD(P)_OxRdtase_dom_sf"/>
</dbReference>